<organism evidence="1 2">
    <name type="scientific">Bartonella quintana JK 68</name>
    <dbReference type="NCBI Taxonomy" id="1134503"/>
    <lineage>
        <taxon>Bacteria</taxon>
        <taxon>Pseudomonadati</taxon>
        <taxon>Pseudomonadota</taxon>
        <taxon>Alphaproteobacteria</taxon>
        <taxon>Hyphomicrobiales</taxon>
        <taxon>Bartonellaceae</taxon>
        <taxon>Bartonella</taxon>
    </lineage>
</organism>
<reference evidence="1 2" key="1">
    <citation type="submission" date="2012-04" db="EMBL/GenBank/DDBJ databases">
        <title>The Genome Sequence of Bartonella quintana JK 68.</title>
        <authorList>
            <consortium name="The Broad Institute Genome Sequencing Platform"/>
            <consortium name="The Broad Institute Genome Sequencing Center for Infectious Disease"/>
            <person name="Feldgarden M."/>
            <person name="Kirby J."/>
            <person name="Kosoy M."/>
            <person name="Birtles R."/>
            <person name="Probert W.S."/>
            <person name="Chiaraviglio L."/>
            <person name="Walker B."/>
            <person name="Young S.K."/>
            <person name="Zeng Q."/>
            <person name="Gargeya S."/>
            <person name="Fitzgerald M."/>
            <person name="Haas B."/>
            <person name="Abouelleil A."/>
            <person name="Alvarado L."/>
            <person name="Arachchi H.M."/>
            <person name="Berlin A.M."/>
            <person name="Chapman S.B."/>
            <person name="Goldberg J."/>
            <person name="Griggs A."/>
            <person name="Gujja S."/>
            <person name="Hansen M."/>
            <person name="Howarth C."/>
            <person name="Imamovic A."/>
            <person name="Larimer J."/>
            <person name="McCowen C."/>
            <person name="Montmayeur A."/>
            <person name="Murphy C."/>
            <person name="Neiman D."/>
            <person name="Pearson M."/>
            <person name="Priest M."/>
            <person name="Roberts A."/>
            <person name="Saif S."/>
            <person name="Shea T."/>
            <person name="Sisk P."/>
            <person name="Sykes S."/>
            <person name="Wortman J."/>
            <person name="Nusbaum C."/>
            <person name="Birren B."/>
        </authorList>
    </citation>
    <scope>NUCLEOTIDE SEQUENCE [LARGE SCALE GENOMIC DNA]</scope>
    <source>
        <strain evidence="1 2">JK 68</strain>
    </source>
</reference>
<sequence>MPWYHPVILIHFKEKSMRKNDRKIANTSLSLPLSYKQLVQIIQKFSISSTFSTSMPGFHKTIQFLYLRKLSLLSLQKKVSNRR</sequence>
<name>A0ABR4SPT5_BARQI</name>
<dbReference type="Proteomes" id="UP000027143">
    <property type="component" value="Unassembled WGS sequence"/>
</dbReference>
<proteinExistence type="predicted"/>
<protein>
    <submittedName>
        <fullName evidence="1">Uncharacterized protein</fullName>
    </submittedName>
</protein>
<comment type="caution">
    <text evidence="1">The sequence shown here is derived from an EMBL/GenBank/DDBJ whole genome shotgun (WGS) entry which is preliminary data.</text>
</comment>
<evidence type="ECO:0000313" key="1">
    <source>
        <dbReference type="EMBL" id="KEC66156.1"/>
    </source>
</evidence>
<gene>
    <name evidence="1" type="ORF">O7U_00687</name>
</gene>
<keyword evidence="2" id="KW-1185">Reference proteome</keyword>
<dbReference type="EMBL" id="AHPD01000007">
    <property type="protein sequence ID" value="KEC66156.1"/>
    <property type="molecule type" value="Genomic_DNA"/>
</dbReference>
<evidence type="ECO:0000313" key="2">
    <source>
        <dbReference type="Proteomes" id="UP000027143"/>
    </source>
</evidence>
<accession>A0ABR4SPT5</accession>